<reference evidence="4" key="1">
    <citation type="journal article" date="2019" name="Int. J. Syst. Evol. Microbiol.">
        <title>The Global Catalogue of Microorganisms (GCM) 10K type strain sequencing project: providing services to taxonomists for standard genome sequencing and annotation.</title>
        <authorList>
            <consortium name="The Broad Institute Genomics Platform"/>
            <consortium name="The Broad Institute Genome Sequencing Center for Infectious Disease"/>
            <person name="Wu L."/>
            <person name="Ma J."/>
        </authorList>
    </citation>
    <scope>NUCLEOTIDE SEQUENCE [LARGE SCALE GENOMIC DNA]</scope>
    <source>
        <strain evidence="4">NBRC 108725</strain>
    </source>
</reference>
<evidence type="ECO:0000313" key="4">
    <source>
        <dbReference type="Proteomes" id="UP001321498"/>
    </source>
</evidence>
<dbReference type="PANTHER" id="PTHR43102">
    <property type="entry name" value="SLR1143 PROTEIN"/>
    <property type="match status" value="1"/>
</dbReference>
<evidence type="ECO:0000259" key="2">
    <source>
        <dbReference type="SMART" id="SM00331"/>
    </source>
</evidence>
<sequence>MTPEPAPILPAVIALPALPVATALTQAEDAAVAELARQRAVDELRIVGTGPSERFDRITRMARRLLGFDLAVINFVDHDRQWVKSSTLPVPGESSRGTAFCNVTIAQPETLVVKDSAADPRFRDNPAVTGPLGVRFYAGHPIEGPGGERVGTICVADTVPREFTAEQEGILRDLALWVQDELALVHEMADSAVVQHGLLPRSLVTMPGYEAAGLLRPVRAVSGDFYDWYPVRGGAAFTLADAMGKGVPAALMAATVRATMRAGSRFDGVAAAVEAAAEALDADLENARTFVTLFHAHLEEETGILRYIDAGHGLTTLVRADGTSERLSSTGLPLGVGWDLTWEEREVQLRPGDFLVSVSDGALDGLDGTLESLDEVEAIVRTASSAVGAVNAISARIGGAAPDDLTVLVLHRLPGHRVGG</sequence>
<feature type="domain" description="GAF" evidence="1">
    <location>
        <begin position="50"/>
        <end position="192"/>
    </location>
</feature>
<evidence type="ECO:0000259" key="1">
    <source>
        <dbReference type="SMART" id="SM00065"/>
    </source>
</evidence>
<dbReference type="SMART" id="SM00065">
    <property type="entry name" value="GAF"/>
    <property type="match status" value="1"/>
</dbReference>
<dbReference type="Pfam" id="PF01590">
    <property type="entry name" value="GAF"/>
    <property type="match status" value="1"/>
</dbReference>
<dbReference type="Pfam" id="PF07228">
    <property type="entry name" value="SpoIIE"/>
    <property type="match status" value="1"/>
</dbReference>
<dbReference type="InterPro" id="IPR029016">
    <property type="entry name" value="GAF-like_dom_sf"/>
</dbReference>
<dbReference type="Gene3D" id="3.30.450.40">
    <property type="match status" value="1"/>
</dbReference>
<proteinExistence type="predicted"/>
<accession>A0ABM8G9D7</accession>
<organism evidence="3 4">
    <name type="scientific">Naasia aerilata</name>
    <dbReference type="NCBI Taxonomy" id="1162966"/>
    <lineage>
        <taxon>Bacteria</taxon>
        <taxon>Bacillati</taxon>
        <taxon>Actinomycetota</taxon>
        <taxon>Actinomycetes</taxon>
        <taxon>Micrococcales</taxon>
        <taxon>Microbacteriaceae</taxon>
        <taxon>Naasia</taxon>
    </lineage>
</organism>
<dbReference type="InterPro" id="IPR003018">
    <property type="entry name" value="GAF"/>
</dbReference>
<dbReference type="EMBL" id="AP027731">
    <property type="protein sequence ID" value="BDZ44821.1"/>
    <property type="molecule type" value="Genomic_DNA"/>
</dbReference>
<dbReference type="SUPFAM" id="SSF55781">
    <property type="entry name" value="GAF domain-like"/>
    <property type="match status" value="1"/>
</dbReference>
<dbReference type="Gene3D" id="3.60.40.10">
    <property type="entry name" value="PPM-type phosphatase domain"/>
    <property type="match status" value="1"/>
</dbReference>
<dbReference type="SMART" id="SM00331">
    <property type="entry name" value="PP2C_SIG"/>
    <property type="match status" value="1"/>
</dbReference>
<evidence type="ECO:0000313" key="3">
    <source>
        <dbReference type="EMBL" id="BDZ44821.1"/>
    </source>
</evidence>
<protein>
    <recommendedName>
        <fullName evidence="5">Serine phosphatase</fullName>
    </recommendedName>
</protein>
<dbReference type="InterPro" id="IPR001932">
    <property type="entry name" value="PPM-type_phosphatase-like_dom"/>
</dbReference>
<dbReference type="SUPFAM" id="SSF81606">
    <property type="entry name" value="PP2C-like"/>
    <property type="match status" value="1"/>
</dbReference>
<name>A0ABM8G9D7_9MICO</name>
<dbReference type="InterPro" id="IPR036457">
    <property type="entry name" value="PPM-type-like_dom_sf"/>
</dbReference>
<evidence type="ECO:0008006" key="5">
    <source>
        <dbReference type="Google" id="ProtNLM"/>
    </source>
</evidence>
<dbReference type="RefSeq" id="WP_286278234.1">
    <property type="nucleotide sequence ID" value="NZ_AP027731.1"/>
</dbReference>
<keyword evidence="4" id="KW-1185">Reference proteome</keyword>
<dbReference type="PANTHER" id="PTHR43102:SF2">
    <property type="entry name" value="GAF DOMAIN-CONTAINING PROTEIN"/>
    <property type="match status" value="1"/>
</dbReference>
<dbReference type="Proteomes" id="UP001321498">
    <property type="component" value="Chromosome"/>
</dbReference>
<feature type="domain" description="PPM-type phosphatase" evidence="2">
    <location>
        <begin position="206"/>
        <end position="412"/>
    </location>
</feature>
<gene>
    <name evidence="3" type="ORF">GCM10025866_07300</name>
</gene>